<evidence type="ECO:0000256" key="3">
    <source>
        <dbReference type="ARBA" id="ARBA00022692"/>
    </source>
</evidence>
<dbReference type="EMBL" id="LDJR01000054">
    <property type="protein sequence ID" value="OAK69063.1"/>
    <property type="molecule type" value="Genomic_DNA"/>
</dbReference>
<comment type="subcellular location">
    <subcellularLocation>
        <location evidence="6">Cell membrane</location>
        <topology evidence="6">Multi-pass membrane protein</topology>
    </subcellularLocation>
    <subcellularLocation>
        <location evidence="1">Membrane</location>
        <topology evidence="1">Multi-pass membrane protein</topology>
    </subcellularLocation>
</comment>
<keyword evidence="2 6" id="KW-0813">Transport</keyword>
<keyword evidence="6" id="KW-1003">Cell membrane</keyword>
<feature type="transmembrane region" description="Helical" evidence="6">
    <location>
        <begin position="148"/>
        <end position="169"/>
    </location>
</feature>
<feature type="transmembrane region" description="Helical" evidence="6">
    <location>
        <begin position="222"/>
        <end position="241"/>
    </location>
</feature>
<accession>A0A177ZNB5</accession>
<evidence type="ECO:0000256" key="1">
    <source>
        <dbReference type="ARBA" id="ARBA00004141"/>
    </source>
</evidence>
<dbReference type="Pfam" id="PF01566">
    <property type="entry name" value="Nramp"/>
    <property type="match status" value="1"/>
</dbReference>
<dbReference type="GO" id="GO:0034755">
    <property type="term" value="P:iron ion transmembrane transport"/>
    <property type="evidence" value="ECO:0007669"/>
    <property type="project" value="TreeGrafter"/>
</dbReference>
<dbReference type="PRINTS" id="PR00447">
    <property type="entry name" value="NATRESASSCMP"/>
</dbReference>
<feature type="region of interest" description="Disordered" evidence="7">
    <location>
        <begin position="1"/>
        <end position="20"/>
    </location>
</feature>
<comment type="function">
    <text evidence="6">H(+)-stimulated, divalent metal cation uptake system.</text>
</comment>
<feature type="transmembrane region" description="Helical" evidence="6">
    <location>
        <begin position="38"/>
        <end position="57"/>
    </location>
</feature>
<keyword evidence="3 6" id="KW-0812">Transmembrane</keyword>
<keyword evidence="4 6" id="KW-1133">Transmembrane helix</keyword>
<feature type="transmembrane region" description="Helical" evidence="6">
    <location>
        <begin position="119"/>
        <end position="142"/>
    </location>
</feature>
<dbReference type="GO" id="GO:0005886">
    <property type="term" value="C:plasma membrane"/>
    <property type="evidence" value="ECO:0007669"/>
    <property type="project" value="UniProtKB-SubCell"/>
</dbReference>
<sequence length="452" mass="48858">MDKHDHTSNSHRGWLQHSSTQSLDEVNSSIRIPENGGFWRKLFAFAGPGSLVAVGYVDPGNWATSIAGGARFGYTLLSIILISNLMAILLQTLSAKLGIVTGRDLAQATRDATGKKLAFVLWILTELAIIATDLAEVIGSAIALNLLFGIPLLAGILITTLDVLLLLLLQKKGFRIIESIVIVLMVTIFGVFVFEVIASKPEVSALLKGYIPDPEIVVNPEMLFISLGILGATVMPHNLYLHSSIVQTRQFKRTTPGKKEAIKFSVLDSTFSLTVAFLINSAILILGAAAFHGKGIQVSEIEEAYRLLSPTVGVGIASTLFAVALLASGQNSTITGTLSGQIVMEGFIHLKISPWLRRIITRLIAVVPAFVVTWIAGSRGTADLLLWSQVILSLQLPFAVVPLVVFTNSKDNMGEFANKHWIKILAWICTAIIIVLNIFLIVYIVVTGQELG</sequence>
<dbReference type="GO" id="GO:0046872">
    <property type="term" value="F:metal ion binding"/>
    <property type="evidence" value="ECO:0007669"/>
    <property type="project" value="UniProtKB-UniRule"/>
</dbReference>
<reference evidence="8 9" key="1">
    <citation type="submission" date="2015-05" db="EMBL/GenBank/DDBJ databases">
        <title>Comparison of genome.</title>
        <authorList>
            <person name="Zheng Z."/>
            <person name="Sun M."/>
        </authorList>
    </citation>
    <scope>NUCLEOTIDE SEQUENCE [LARGE SCALE GENOMIC DNA]</scope>
    <source>
        <strain evidence="8 9">G25-74</strain>
    </source>
</reference>
<keyword evidence="9" id="KW-1185">Reference proteome</keyword>
<keyword evidence="6" id="KW-0406">Ion transport</keyword>
<comment type="similarity">
    <text evidence="6">Belongs to the NRAMP family.</text>
</comment>
<gene>
    <name evidence="6" type="primary">mntH</name>
    <name evidence="8" type="ORF">ABB05_13895</name>
</gene>
<evidence type="ECO:0000256" key="5">
    <source>
        <dbReference type="ARBA" id="ARBA00023136"/>
    </source>
</evidence>
<feature type="transmembrane region" description="Helical" evidence="6">
    <location>
        <begin position="384"/>
        <end position="405"/>
    </location>
</feature>
<dbReference type="PANTHER" id="PTHR11706:SF33">
    <property type="entry name" value="NATURAL RESISTANCE-ASSOCIATED MACROPHAGE PROTEIN 2"/>
    <property type="match status" value="1"/>
</dbReference>
<feature type="transmembrane region" description="Helical" evidence="6">
    <location>
        <begin position="262"/>
        <end position="287"/>
    </location>
</feature>
<feature type="transmembrane region" description="Helical" evidence="6">
    <location>
        <begin position="307"/>
        <end position="327"/>
    </location>
</feature>
<dbReference type="RefSeq" id="WP_064468357.1">
    <property type="nucleotide sequence ID" value="NZ_LDJR01000054.1"/>
</dbReference>
<evidence type="ECO:0000256" key="6">
    <source>
        <dbReference type="HAMAP-Rule" id="MF_00221"/>
    </source>
</evidence>
<organism evidence="8 9">
    <name type="scientific">Lederbergia galactosidilytica</name>
    <dbReference type="NCBI Taxonomy" id="217031"/>
    <lineage>
        <taxon>Bacteria</taxon>
        <taxon>Bacillati</taxon>
        <taxon>Bacillota</taxon>
        <taxon>Bacilli</taxon>
        <taxon>Bacillales</taxon>
        <taxon>Bacillaceae</taxon>
        <taxon>Lederbergia</taxon>
    </lineage>
</organism>
<name>A0A177ZNB5_9BACI</name>
<dbReference type="OrthoDB" id="9787548at2"/>
<dbReference type="NCBIfam" id="NF037982">
    <property type="entry name" value="Nramp_1"/>
    <property type="match status" value="1"/>
</dbReference>
<dbReference type="HAMAP" id="MF_00221">
    <property type="entry name" value="NRAMP"/>
    <property type="match status" value="1"/>
</dbReference>
<dbReference type="GO" id="GO:0015086">
    <property type="term" value="F:cadmium ion transmembrane transporter activity"/>
    <property type="evidence" value="ECO:0007669"/>
    <property type="project" value="TreeGrafter"/>
</dbReference>
<keyword evidence="5 6" id="KW-0472">Membrane</keyword>
<proteinExistence type="inferred from homology"/>
<evidence type="ECO:0000256" key="4">
    <source>
        <dbReference type="ARBA" id="ARBA00022989"/>
    </source>
</evidence>
<dbReference type="PATRIC" id="fig|217031.6.peg.2991"/>
<dbReference type="InterPro" id="IPR001046">
    <property type="entry name" value="NRAMP_fam"/>
</dbReference>
<dbReference type="Proteomes" id="UP000077881">
    <property type="component" value="Unassembled WGS sequence"/>
</dbReference>
<dbReference type="STRING" id="217031.ABB05_13895"/>
<feature type="transmembrane region" description="Helical" evidence="6">
    <location>
        <begin position="77"/>
        <end position="99"/>
    </location>
</feature>
<feature type="transmembrane region" description="Helical" evidence="6">
    <location>
        <begin position="176"/>
        <end position="198"/>
    </location>
</feature>
<dbReference type="NCBIfam" id="TIGR01197">
    <property type="entry name" value="nramp"/>
    <property type="match status" value="1"/>
</dbReference>
<evidence type="ECO:0000256" key="2">
    <source>
        <dbReference type="ARBA" id="ARBA00022448"/>
    </source>
</evidence>
<dbReference type="NCBIfam" id="NF001923">
    <property type="entry name" value="PRK00701.1"/>
    <property type="match status" value="1"/>
</dbReference>
<dbReference type="PANTHER" id="PTHR11706">
    <property type="entry name" value="SOLUTE CARRIER PROTEIN FAMILY 11 MEMBER"/>
    <property type="match status" value="1"/>
</dbReference>
<evidence type="ECO:0000313" key="9">
    <source>
        <dbReference type="Proteomes" id="UP000077881"/>
    </source>
</evidence>
<protein>
    <recommendedName>
        <fullName evidence="6">Divalent metal cation transporter MntH</fullName>
    </recommendedName>
</protein>
<feature type="transmembrane region" description="Helical" evidence="6">
    <location>
        <begin position="359"/>
        <end position="378"/>
    </location>
</feature>
<comment type="caution">
    <text evidence="8">The sequence shown here is derived from an EMBL/GenBank/DDBJ whole genome shotgun (WGS) entry which is preliminary data.</text>
</comment>
<dbReference type="AlphaFoldDB" id="A0A177ZNB5"/>
<feature type="transmembrane region" description="Helical" evidence="6">
    <location>
        <begin position="425"/>
        <end position="446"/>
    </location>
</feature>
<evidence type="ECO:0000313" key="8">
    <source>
        <dbReference type="EMBL" id="OAK69063.1"/>
    </source>
</evidence>
<evidence type="ECO:0000256" key="7">
    <source>
        <dbReference type="SAM" id="MobiDB-lite"/>
    </source>
</evidence>
<dbReference type="GO" id="GO:0015293">
    <property type="term" value="F:symporter activity"/>
    <property type="evidence" value="ECO:0007669"/>
    <property type="project" value="UniProtKB-UniRule"/>
</dbReference>
<keyword evidence="6" id="KW-0769">Symport</keyword>
<dbReference type="GO" id="GO:0005384">
    <property type="term" value="F:manganese ion transmembrane transporter activity"/>
    <property type="evidence" value="ECO:0007669"/>
    <property type="project" value="TreeGrafter"/>
</dbReference>